<dbReference type="SUPFAM" id="SSF48452">
    <property type="entry name" value="TPR-like"/>
    <property type="match status" value="1"/>
</dbReference>
<evidence type="ECO:0000259" key="4">
    <source>
        <dbReference type="PROSITE" id="PS51781"/>
    </source>
</evidence>
<keyword evidence="1" id="KW-0802">TPR repeat</keyword>
<feature type="chain" id="PRO_5037000522" evidence="3">
    <location>
        <begin position="23"/>
        <end position="251"/>
    </location>
</feature>
<keyword evidence="2" id="KW-1133">Transmembrane helix</keyword>
<reference evidence="5" key="2">
    <citation type="journal article" date="2021" name="PeerJ">
        <title>Extensive microbial diversity within the chicken gut microbiome revealed by metagenomics and culture.</title>
        <authorList>
            <person name="Gilroy R."/>
            <person name="Ravi A."/>
            <person name="Getino M."/>
            <person name="Pursley I."/>
            <person name="Horton D.L."/>
            <person name="Alikhan N.F."/>
            <person name="Baker D."/>
            <person name="Gharbi K."/>
            <person name="Hall N."/>
            <person name="Watson M."/>
            <person name="Adriaenssens E.M."/>
            <person name="Foster-Nyarko E."/>
            <person name="Jarju S."/>
            <person name="Secka A."/>
            <person name="Antonio M."/>
            <person name="Oren A."/>
            <person name="Chaudhuri R.R."/>
            <person name="La Ragione R."/>
            <person name="Hildebrand F."/>
            <person name="Pallen M.J."/>
        </authorList>
    </citation>
    <scope>NUCLEOTIDE SEQUENCE</scope>
    <source>
        <strain evidence="5">3924</strain>
    </source>
</reference>
<proteinExistence type="predicted"/>
<dbReference type="Pfam" id="PF08239">
    <property type="entry name" value="SH3_3"/>
    <property type="match status" value="1"/>
</dbReference>
<dbReference type="PROSITE" id="PS51781">
    <property type="entry name" value="SH3B"/>
    <property type="match status" value="1"/>
</dbReference>
<reference evidence="5" key="1">
    <citation type="submission" date="2020-10" db="EMBL/GenBank/DDBJ databases">
        <authorList>
            <person name="Gilroy R."/>
        </authorList>
    </citation>
    <scope>NUCLEOTIDE SEQUENCE</scope>
    <source>
        <strain evidence="5">3924</strain>
    </source>
</reference>
<evidence type="ECO:0000256" key="2">
    <source>
        <dbReference type="SAM" id="Phobius"/>
    </source>
</evidence>
<dbReference type="SMART" id="SM00028">
    <property type="entry name" value="TPR"/>
    <property type="match status" value="1"/>
</dbReference>
<evidence type="ECO:0000256" key="3">
    <source>
        <dbReference type="SAM" id="SignalP"/>
    </source>
</evidence>
<keyword evidence="2" id="KW-0812">Transmembrane</keyword>
<feature type="transmembrane region" description="Helical" evidence="2">
    <location>
        <begin position="162"/>
        <end position="180"/>
    </location>
</feature>
<dbReference type="Gene3D" id="1.25.40.10">
    <property type="entry name" value="Tetratricopeptide repeat domain"/>
    <property type="match status" value="1"/>
</dbReference>
<keyword evidence="3" id="KW-0732">Signal</keyword>
<feature type="signal peptide" evidence="3">
    <location>
        <begin position="1"/>
        <end position="22"/>
    </location>
</feature>
<feature type="domain" description="SH3b" evidence="4">
    <location>
        <begin position="189"/>
        <end position="251"/>
    </location>
</feature>
<dbReference type="Pfam" id="PF13414">
    <property type="entry name" value="TPR_11"/>
    <property type="match status" value="1"/>
</dbReference>
<sequence>MKVMRKVLYILVAVFAAVPLWASQQEWEKASALYADKDYEGAAAIYRELLNKGESPELYYNYANALYKTGNLGAAVLNYERALRLDPNNEDARFNLDFVNGKITDKIVPIERFFLYEWVDALGKVLTTNQWAWTSVVAFALFLALALTYLFSRRRWLRKSAFFVALFLFVVSAVSFAYAFSTKRILEERADAIVMSGSVSVKSSPDESGTELFVLHEGTKVTIISVVGEWGEIRIADGNVGWMSLGDIERI</sequence>
<evidence type="ECO:0000313" key="6">
    <source>
        <dbReference type="Proteomes" id="UP000712007"/>
    </source>
</evidence>
<protein>
    <submittedName>
        <fullName evidence="5">Tetratricopeptide repeat protein</fullName>
    </submittedName>
</protein>
<name>A0A940DHK8_9BACT</name>
<dbReference type="Gene3D" id="2.30.30.40">
    <property type="entry name" value="SH3 Domains"/>
    <property type="match status" value="1"/>
</dbReference>
<dbReference type="InterPro" id="IPR011990">
    <property type="entry name" value="TPR-like_helical_dom_sf"/>
</dbReference>
<keyword evidence="2" id="KW-0472">Membrane</keyword>
<feature type="transmembrane region" description="Helical" evidence="2">
    <location>
        <begin position="131"/>
        <end position="150"/>
    </location>
</feature>
<dbReference type="EMBL" id="JADIMV010000001">
    <property type="protein sequence ID" value="MBO8439024.1"/>
    <property type="molecule type" value="Genomic_DNA"/>
</dbReference>
<accession>A0A940DHK8</accession>
<dbReference type="AlphaFoldDB" id="A0A940DHK8"/>
<dbReference type="PROSITE" id="PS50005">
    <property type="entry name" value="TPR"/>
    <property type="match status" value="1"/>
</dbReference>
<evidence type="ECO:0000256" key="1">
    <source>
        <dbReference type="PROSITE-ProRule" id="PRU00339"/>
    </source>
</evidence>
<gene>
    <name evidence="5" type="ORF">IAC51_00045</name>
</gene>
<dbReference type="InterPro" id="IPR019734">
    <property type="entry name" value="TPR_rpt"/>
</dbReference>
<dbReference type="Proteomes" id="UP000712007">
    <property type="component" value="Unassembled WGS sequence"/>
</dbReference>
<feature type="repeat" description="TPR" evidence="1">
    <location>
        <begin position="56"/>
        <end position="89"/>
    </location>
</feature>
<dbReference type="InterPro" id="IPR003646">
    <property type="entry name" value="SH3-like_bac-type"/>
</dbReference>
<dbReference type="PROSITE" id="PS50293">
    <property type="entry name" value="TPR_REGION"/>
    <property type="match status" value="1"/>
</dbReference>
<evidence type="ECO:0000313" key="5">
    <source>
        <dbReference type="EMBL" id="MBO8439024.1"/>
    </source>
</evidence>
<comment type="caution">
    <text evidence="5">The sequence shown here is derived from an EMBL/GenBank/DDBJ whole genome shotgun (WGS) entry which is preliminary data.</text>
</comment>
<organism evidence="5 6">
    <name type="scientific">Candidatus Aphodosoma intestinipullorum</name>
    <dbReference type="NCBI Taxonomy" id="2840674"/>
    <lineage>
        <taxon>Bacteria</taxon>
        <taxon>Pseudomonadati</taxon>
        <taxon>Bacteroidota</taxon>
        <taxon>Bacteroidia</taxon>
        <taxon>Bacteroidales</taxon>
        <taxon>Candidatus Aphodosoma</taxon>
    </lineage>
</organism>